<comment type="caution">
    <text evidence="1">The sequence shown here is derived from an EMBL/GenBank/DDBJ whole genome shotgun (WGS) entry which is preliminary data.</text>
</comment>
<dbReference type="EMBL" id="KV585593">
    <property type="protein sequence ID" value="OPL32975.1"/>
    <property type="molecule type" value="Genomic_DNA"/>
</dbReference>
<protein>
    <submittedName>
        <fullName evidence="1">Uncharacterized protein</fullName>
    </submittedName>
</protein>
<gene>
    <name evidence="1" type="ORF">AM593_03830</name>
</gene>
<organism evidence="1 2">
    <name type="scientific">Mytilus galloprovincialis</name>
    <name type="common">Mediterranean mussel</name>
    <dbReference type="NCBI Taxonomy" id="29158"/>
    <lineage>
        <taxon>Eukaryota</taxon>
        <taxon>Metazoa</taxon>
        <taxon>Spiralia</taxon>
        <taxon>Lophotrochozoa</taxon>
        <taxon>Mollusca</taxon>
        <taxon>Bivalvia</taxon>
        <taxon>Autobranchia</taxon>
        <taxon>Pteriomorphia</taxon>
        <taxon>Mytilida</taxon>
        <taxon>Mytiloidea</taxon>
        <taxon>Mytilidae</taxon>
        <taxon>Mytilinae</taxon>
        <taxon>Mytilus</taxon>
    </lineage>
</organism>
<evidence type="ECO:0000313" key="2">
    <source>
        <dbReference type="Proteomes" id="UP000266721"/>
    </source>
</evidence>
<sequence>MSNYLSANSSNSKLKMIQTKVQTLVVLLLVVFIGMLEGSQYKNRVLGWQNIRENRRSDLNNLKFENQVDSSKRVASESRAS</sequence>
<accession>A0A3L5TSQ1</accession>
<reference evidence="1 2" key="1">
    <citation type="journal article" date="2016" name="PLoS ONE">
        <title>A First Insight into the Genome of the Filter-Feeder Mussel Mytilus galloprovincialis.</title>
        <authorList>
            <person name="Murgarella M."/>
            <person name="Puiu D."/>
            <person name="Novoa B."/>
            <person name="Figueras A."/>
            <person name="Posada D."/>
            <person name="Canchaya C."/>
        </authorList>
    </citation>
    <scope>NUCLEOTIDE SEQUENCE [LARGE SCALE GENOMIC DNA]</scope>
    <source>
        <tissue evidence="1">Muscle</tissue>
    </source>
</reference>
<keyword evidence="2" id="KW-1185">Reference proteome</keyword>
<evidence type="ECO:0000313" key="1">
    <source>
        <dbReference type="EMBL" id="OPL32975.1"/>
    </source>
</evidence>
<name>A0A3L5TSQ1_MYTGA</name>
<proteinExistence type="predicted"/>
<dbReference type="AlphaFoldDB" id="A0A3L5TSQ1"/>
<feature type="non-terminal residue" evidence="1">
    <location>
        <position position="1"/>
    </location>
</feature>
<dbReference type="Proteomes" id="UP000266721">
    <property type="component" value="Unassembled WGS sequence"/>
</dbReference>